<gene>
    <name evidence="4" type="ORF">DW782_01130</name>
    <name evidence="3" type="ORF">GKD66_00950</name>
    <name evidence="2" type="ORF">GKD67_03755</name>
</gene>
<dbReference type="Proteomes" id="UP000441358">
    <property type="component" value="Unassembled WGS sequence"/>
</dbReference>
<organism evidence="2 7">
    <name type="scientific">Parabacteroides distasonis</name>
    <dbReference type="NCBI Taxonomy" id="823"/>
    <lineage>
        <taxon>Bacteria</taxon>
        <taxon>Pseudomonadati</taxon>
        <taxon>Bacteroidota</taxon>
        <taxon>Bacteroidia</taxon>
        <taxon>Bacteroidales</taxon>
        <taxon>Tannerellaceae</taxon>
        <taxon>Parabacteroides</taxon>
    </lineage>
</organism>
<name>A0A395Z0J5_PARDI</name>
<dbReference type="OrthoDB" id="1078540at2"/>
<evidence type="ECO:0000313" key="5">
    <source>
        <dbReference type="Proteomes" id="UP000284660"/>
    </source>
</evidence>
<dbReference type="RefSeq" id="WP_005857494.1">
    <property type="nucleotide sequence ID" value="NZ_BQOC01000001.1"/>
</dbReference>
<dbReference type="PROSITE" id="PS51750">
    <property type="entry name" value="BRO_N"/>
    <property type="match status" value="1"/>
</dbReference>
<comment type="caution">
    <text evidence="2">The sequence shown here is derived from an EMBL/GenBank/DDBJ whole genome shotgun (WGS) entry which is preliminary data.</text>
</comment>
<feature type="domain" description="Bro-N" evidence="1">
    <location>
        <begin position="2"/>
        <end position="116"/>
    </location>
</feature>
<dbReference type="EMBL" id="WKMC01000001">
    <property type="protein sequence ID" value="MRZ48828.1"/>
    <property type="molecule type" value="Genomic_DNA"/>
</dbReference>
<evidence type="ECO:0000259" key="1">
    <source>
        <dbReference type="PROSITE" id="PS51750"/>
    </source>
</evidence>
<protein>
    <submittedName>
        <fullName evidence="2">Toxin Bro</fullName>
    </submittedName>
</protein>
<dbReference type="Proteomes" id="UP000284660">
    <property type="component" value="Unassembled WGS sequence"/>
</dbReference>
<dbReference type="SMART" id="SM01040">
    <property type="entry name" value="Bro-N"/>
    <property type="match status" value="1"/>
</dbReference>
<dbReference type="Pfam" id="PF02498">
    <property type="entry name" value="Bro-N"/>
    <property type="match status" value="1"/>
</dbReference>
<dbReference type="EMBL" id="QSJN01000001">
    <property type="protein sequence ID" value="RHD77921.1"/>
    <property type="molecule type" value="Genomic_DNA"/>
</dbReference>
<reference evidence="6 7" key="2">
    <citation type="journal article" date="2019" name="Nat. Med.">
        <title>A library of human gut bacterial isolates paired with longitudinal multiomics data enables mechanistic microbiome research.</title>
        <authorList>
            <person name="Poyet M."/>
            <person name="Groussin M."/>
            <person name="Gibbons S.M."/>
            <person name="Avila-Pacheco J."/>
            <person name="Jiang X."/>
            <person name="Kearney S.M."/>
            <person name="Perrotta A.R."/>
            <person name="Berdy B."/>
            <person name="Zhao S."/>
            <person name="Lieberman T.D."/>
            <person name="Swanson P.K."/>
            <person name="Smith M."/>
            <person name="Roesemann S."/>
            <person name="Alexander J.E."/>
            <person name="Rich S.A."/>
            <person name="Livny J."/>
            <person name="Vlamakis H."/>
            <person name="Clish C."/>
            <person name="Bullock K."/>
            <person name="Deik A."/>
            <person name="Scott J."/>
            <person name="Pierce K.A."/>
            <person name="Xavier R.J."/>
            <person name="Alm E.J."/>
        </authorList>
    </citation>
    <scope>NUCLEOTIDE SEQUENCE [LARGE SCALE GENOMIC DNA]</scope>
    <source>
        <strain evidence="3 6">BIOML-A32</strain>
        <strain evidence="2 7">BIOML-A9</strain>
    </source>
</reference>
<evidence type="ECO:0000313" key="4">
    <source>
        <dbReference type="EMBL" id="RHD77921.1"/>
    </source>
</evidence>
<proteinExistence type="predicted"/>
<dbReference type="EMBL" id="WKMY01000001">
    <property type="protein sequence ID" value="MRY92371.1"/>
    <property type="molecule type" value="Genomic_DNA"/>
</dbReference>
<dbReference type="AlphaFoldDB" id="A0A395Z0J5"/>
<sequence length="251" mass="29437">MNKQIQNVVTEMIDGINYQQMIGGEIFLNLKDVAIGLGFERERERNGNITKTIRWDNIKKYLSEIDDRYLTQEVGLDLFILESDFYELAMVAKSETAKAFRKKIAKEILPAIRKHGAYISENATPEQLDHLMENQIVEFYTGGGERSAQRIRQLIFDKKFDNLDLIKSFNYIYDRLSSSYRGAFIKSFKYALDEAYDRVLTGDDKKMKKIAMENLRTKGELLYRIENQHHQRDNRSYGQKLRHAIKNNQSK</sequence>
<evidence type="ECO:0000313" key="2">
    <source>
        <dbReference type="EMBL" id="MRY92371.1"/>
    </source>
</evidence>
<evidence type="ECO:0000313" key="3">
    <source>
        <dbReference type="EMBL" id="MRZ48828.1"/>
    </source>
</evidence>
<accession>A0A395Z0J5</accession>
<dbReference type="Proteomes" id="UP000461276">
    <property type="component" value="Unassembled WGS sequence"/>
</dbReference>
<evidence type="ECO:0000313" key="7">
    <source>
        <dbReference type="Proteomes" id="UP000461276"/>
    </source>
</evidence>
<evidence type="ECO:0000313" key="6">
    <source>
        <dbReference type="Proteomes" id="UP000441358"/>
    </source>
</evidence>
<reference evidence="4 5" key="1">
    <citation type="submission" date="2018-08" db="EMBL/GenBank/DDBJ databases">
        <title>A genome reference for cultivated species of the human gut microbiota.</title>
        <authorList>
            <person name="Zou Y."/>
            <person name="Xue W."/>
            <person name="Luo G."/>
        </authorList>
    </citation>
    <scope>NUCLEOTIDE SEQUENCE [LARGE SCALE GENOMIC DNA]</scope>
    <source>
        <strain evidence="4 5">AM30-4</strain>
    </source>
</reference>
<dbReference type="InterPro" id="IPR003497">
    <property type="entry name" value="BRO_N_domain"/>
</dbReference>